<dbReference type="InParanoid" id="A0A0H2RWG0"/>
<sequence>MAFEGWLKEGDEIRHCVHGHYETLEGLEYGNYVLRAGLAIEYDRPLCDIRNLYNWEDAKEEVLNDCREMRISVPRHLIVRRGNKGALCFWEFRVRGSSETAQDIFERGGRFRRNLARRLTATDLIECAMGLRIREMRLLKWYIVPCSAPLTSEYVCETYRSDLFEMCFDSDDESQASSSSTEWTSESSVKAQSPTITNPIKSLLQEQVPVSAPVLTAFTAHVPRRACSIPPSVPASSNSRIVPQSSTEQPSEDKVKATTTAHARSTNPPSVSPLGISAQGPSAHTQNLCREPVKAVTHTASEQLPHTRTRDPRRRPTLTQETSQDSVELSMEAGPSSRPDSSSDESIAVQRLDQRTLKFDPKSPQITTTSEVQRRGTCSNSAMSFSTEAPAVSAQRPNIGFSSLATPSLASQRIPVVQSPISTPSSPTNAFFDKSVVGLPSTPLKQSSNSDNPGRIRETPTSSPTIPEKRPRDGDEEKTPTGKKKLKPMESLFLPPRRSSAPTLSPSKSLPCPGLSGEARLPSISSTGSDSSMKALQAKNRFLEKQHEKDLARLDSLFGDDNGEKVSVLSIERKINLLRQRGNADSTPEPSFKERRPGSPTPSEDLFGMEVDRPTGLDEIGPKDNSYLQGAFEDLRKLLEQAHIDRSQSNEDAKTAREEHETEVRMRCEVEKARDALMEQLKASESQRKDLEEQISTARKLEKEHSDRAFQLAASLEKAVNDASAEKKAAAQLYERLFKDYDGAAESLRKVTLSLSEERERSNVLSSELSRVESEARSVSSELEDVKKSLSLAEEELVQTTDNLRSAQKEASGFNEELSNLRQSHKQVVQDKRAAEKLADSRRVDLERTTAEHERASSEKDAQIESLGKALKEKTSALDVNVSRLNDELSNLRQSHSQAIQDKCAADELVNSYRVELEKKEAELERASSETKVDIASIGNAYNERASALHRTISLKNEEALNLQQAYSQITQEKNTAVELSNSLHAQLEQTRADLWRMSSEKDGQIASAENALKEKISTLQEYAFNAAQVEERYRSAVEQLGETRALNKSLKERLSSAQGNVFVQGVLNSVDHDRLLKAEGRAIEAEARAADEEMKRLAMESLMDDLIKKFSGESKSNSGG</sequence>
<feature type="region of interest" description="Disordered" evidence="2">
    <location>
        <begin position="229"/>
        <end position="286"/>
    </location>
</feature>
<dbReference type="AlphaFoldDB" id="A0A0H2RWG0"/>
<feature type="compositionally biased region" description="Low complexity" evidence="2">
    <location>
        <begin position="335"/>
        <end position="346"/>
    </location>
</feature>
<feature type="compositionally biased region" description="Basic and acidic residues" evidence="2">
    <location>
        <begin position="610"/>
        <end position="622"/>
    </location>
</feature>
<evidence type="ECO:0000256" key="1">
    <source>
        <dbReference type="SAM" id="Coils"/>
    </source>
</evidence>
<feature type="compositionally biased region" description="Polar residues" evidence="2">
    <location>
        <begin position="257"/>
        <end position="269"/>
    </location>
</feature>
<feature type="compositionally biased region" description="Polar residues" evidence="2">
    <location>
        <begin position="523"/>
        <end position="533"/>
    </location>
</feature>
<proteinExistence type="predicted"/>
<evidence type="ECO:0000256" key="2">
    <source>
        <dbReference type="SAM" id="MobiDB-lite"/>
    </source>
</evidence>
<feature type="compositionally biased region" description="Basic and acidic residues" evidence="2">
    <location>
        <begin position="828"/>
        <end position="863"/>
    </location>
</feature>
<dbReference type="EMBL" id="KQ085917">
    <property type="protein sequence ID" value="KLO16390.1"/>
    <property type="molecule type" value="Genomic_DNA"/>
</dbReference>
<reference evidence="3 4" key="1">
    <citation type="submission" date="2015-04" db="EMBL/GenBank/DDBJ databases">
        <title>Complete genome sequence of Schizopora paradoxa KUC8140, a cosmopolitan wood degrader in East Asia.</title>
        <authorList>
            <consortium name="DOE Joint Genome Institute"/>
            <person name="Min B."/>
            <person name="Park H."/>
            <person name="Jang Y."/>
            <person name="Kim J.-J."/>
            <person name="Kim K.H."/>
            <person name="Pangilinan J."/>
            <person name="Lipzen A."/>
            <person name="Riley R."/>
            <person name="Grigoriev I.V."/>
            <person name="Spatafora J.W."/>
            <person name="Choi I.-G."/>
        </authorList>
    </citation>
    <scope>NUCLEOTIDE SEQUENCE [LARGE SCALE GENOMIC DNA]</scope>
    <source>
        <strain evidence="3 4">KUC8140</strain>
    </source>
</reference>
<accession>A0A0H2RWG0</accession>
<organism evidence="3 4">
    <name type="scientific">Schizopora paradoxa</name>
    <dbReference type="NCBI Taxonomy" id="27342"/>
    <lineage>
        <taxon>Eukaryota</taxon>
        <taxon>Fungi</taxon>
        <taxon>Dikarya</taxon>
        <taxon>Basidiomycota</taxon>
        <taxon>Agaricomycotina</taxon>
        <taxon>Agaricomycetes</taxon>
        <taxon>Hymenochaetales</taxon>
        <taxon>Schizoporaceae</taxon>
        <taxon>Schizopora</taxon>
    </lineage>
</organism>
<gene>
    <name evidence="3" type="ORF">SCHPADRAFT_995208</name>
</gene>
<feature type="compositionally biased region" description="Polar residues" evidence="2">
    <location>
        <begin position="443"/>
        <end position="452"/>
    </location>
</feature>
<feature type="region of interest" description="Disordered" evidence="2">
    <location>
        <begin position="576"/>
        <end position="625"/>
    </location>
</feature>
<dbReference type="Proteomes" id="UP000053477">
    <property type="component" value="Unassembled WGS sequence"/>
</dbReference>
<feature type="region of interest" description="Disordered" evidence="2">
    <location>
        <begin position="441"/>
        <end position="533"/>
    </location>
</feature>
<feature type="compositionally biased region" description="Polar residues" evidence="2">
    <location>
        <begin position="318"/>
        <end position="327"/>
    </location>
</feature>
<feature type="region of interest" description="Disordered" evidence="2">
    <location>
        <begin position="801"/>
        <end position="863"/>
    </location>
</feature>
<protein>
    <submittedName>
        <fullName evidence="3">Uncharacterized protein</fullName>
    </submittedName>
</protein>
<name>A0A0H2RWG0_9AGAM</name>
<feature type="region of interest" description="Disordered" evidence="2">
    <location>
        <begin position="755"/>
        <end position="785"/>
    </location>
</feature>
<dbReference type="STRING" id="27342.A0A0H2RWG0"/>
<feature type="region of interest" description="Disordered" evidence="2">
    <location>
        <begin position="299"/>
        <end position="346"/>
    </location>
</feature>
<feature type="coiled-coil region" evidence="1">
    <location>
        <begin position="882"/>
        <end position="930"/>
    </location>
</feature>
<evidence type="ECO:0000313" key="3">
    <source>
        <dbReference type="EMBL" id="KLO16390.1"/>
    </source>
</evidence>
<evidence type="ECO:0000313" key="4">
    <source>
        <dbReference type="Proteomes" id="UP000053477"/>
    </source>
</evidence>
<feature type="compositionally biased region" description="Polar residues" evidence="2">
    <location>
        <begin position="234"/>
        <end position="249"/>
    </location>
</feature>
<feature type="region of interest" description="Disordered" evidence="2">
    <location>
        <begin position="643"/>
        <end position="667"/>
    </location>
</feature>
<keyword evidence="4" id="KW-1185">Reference proteome</keyword>
<feature type="compositionally biased region" description="Basic and acidic residues" evidence="2">
    <location>
        <begin position="467"/>
        <end position="480"/>
    </location>
</feature>
<keyword evidence="1" id="KW-0175">Coiled coil</keyword>